<comment type="subcellular location">
    <subcellularLocation>
        <location evidence="8">Cytoplasm</location>
    </subcellularLocation>
</comment>
<dbReference type="SUPFAM" id="SSF53155">
    <property type="entry name" value="Methylated DNA-protein cysteine methyltransferase domain"/>
    <property type="match status" value="1"/>
</dbReference>
<dbReference type="PANTHER" id="PTHR10815">
    <property type="entry name" value="METHYLATED-DNA--PROTEIN-CYSTEINE METHYLTRANSFERASE"/>
    <property type="match status" value="1"/>
</dbReference>
<protein>
    <recommendedName>
        <fullName evidence="8">Methylated-DNA--protein-cysteine methyltransferase</fullName>
        <ecNumber evidence="8">2.1.1.63</ecNumber>
    </recommendedName>
    <alternativeName>
        <fullName evidence="8">6-O-methylguanine-DNA methyltransferase</fullName>
        <shortName evidence="8">MGMT</shortName>
    </alternativeName>
    <alternativeName>
        <fullName evidence="8">O-6-methylguanine-DNA-alkyltransferase</fullName>
    </alternativeName>
</protein>
<evidence type="ECO:0000259" key="9">
    <source>
        <dbReference type="Pfam" id="PF01035"/>
    </source>
</evidence>
<dbReference type="RefSeq" id="WP_377472929.1">
    <property type="nucleotide sequence ID" value="NZ_JBHLWN010000098.1"/>
</dbReference>
<sequence length="187" mass="20583">MATARQQLLWTAIELDGQEWTLIGSERGLCRVIFPHESLEHFRGWTDKVAPGARLQQDEGAFERMGGVPAKLRAYFAGEAVSFADVPLDLIGTDFQRAVWQALGEVPYGQTRTYGDIARAVGRPQAVRAVGMANGANPVPVLLPCHRIIGADRKLTGFRGGLAMKRRLLELERIEGVVDGGHARFEF</sequence>
<feature type="active site" description="Nucleophile; methyl group acceptor" evidence="8">
    <location>
        <position position="145"/>
    </location>
</feature>
<dbReference type="EMBL" id="JBHLWN010000098">
    <property type="protein sequence ID" value="MFC0215481.1"/>
    <property type="molecule type" value="Genomic_DNA"/>
</dbReference>
<keyword evidence="4 8" id="KW-0808">Transferase</keyword>
<dbReference type="InterPro" id="IPR001497">
    <property type="entry name" value="MethylDNA_cys_MeTrfase_AS"/>
</dbReference>
<dbReference type="HAMAP" id="MF_00772">
    <property type="entry name" value="OGT"/>
    <property type="match status" value="1"/>
</dbReference>
<evidence type="ECO:0000256" key="8">
    <source>
        <dbReference type="HAMAP-Rule" id="MF_00772"/>
    </source>
</evidence>
<dbReference type="SUPFAM" id="SSF46767">
    <property type="entry name" value="Methylated DNA-protein cysteine methyltransferase, C-terminal domain"/>
    <property type="match status" value="1"/>
</dbReference>
<dbReference type="InterPro" id="IPR036217">
    <property type="entry name" value="MethylDNA_cys_MeTrfase_DNAb"/>
</dbReference>
<name>A0ABV6DS50_9BACL</name>
<dbReference type="GO" id="GO:0032259">
    <property type="term" value="P:methylation"/>
    <property type="evidence" value="ECO:0007669"/>
    <property type="project" value="UniProtKB-KW"/>
</dbReference>
<evidence type="ECO:0000313" key="12">
    <source>
        <dbReference type="Proteomes" id="UP001589776"/>
    </source>
</evidence>
<organism evidence="11 12">
    <name type="scientific">Paenibacillus chartarius</name>
    <dbReference type="NCBI Taxonomy" id="747481"/>
    <lineage>
        <taxon>Bacteria</taxon>
        <taxon>Bacillati</taxon>
        <taxon>Bacillota</taxon>
        <taxon>Bacilli</taxon>
        <taxon>Bacillales</taxon>
        <taxon>Paenibacillaceae</taxon>
        <taxon>Paenibacillus</taxon>
    </lineage>
</organism>
<gene>
    <name evidence="11" type="ORF">ACFFK0_24105</name>
</gene>
<dbReference type="InterPro" id="IPR036388">
    <property type="entry name" value="WH-like_DNA-bd_sf"/>
</dbReference>
<comment type="caution">
    <text evidence="11">The sequence shown here is derived from an EMBL/GenBank/DDBJ whole genome shotgun (WGS) entry which is preliminary data.</text>
</comment>
<dbReference type="NCBIfam" id="TIGR00589">
    <property type="entry name" value="ogt"/>
    <property type="match status" value="1"/>
</dbReference>
<dbReference type="InterPro" id="IPR023546">
    <property type="entry name" value="MGMT"/>
</dbReference>
<evidence type="ECO:0000256" key="1">
    <source>
        <dbReference type="ARBA" id="ARBA00001286"/>
    </source>
</evidence>
<dbReference type="Pfam" id="PF02870">
    <property type="entry name" value="Methyltransf_1N"/>
    <property type="match status" value="1"/>
</dbReference>
<dbReference type="Proteomes" id="UP001589776">
    <property type="component" value="Unassembled WGS sequence"/>
</dbReference>
<dbReference type="Gene3D" id="1.10.10.10">
    <property type="entry name" value="Winged helix-like DNA-binding domain superfamily/Winged helix DNA-binding domain"/>
    <property type="match status" value="1"/>
</dbReference>
<dbReference type="InterPro" id="IPR008332">
    <property type="entry name" value="MethylG_MeTrfase_N"/>
</dbReference>
<evidence type="ECO:0000256" key="3">
    <source>
        <dbReference type="ARBA" id="ARBA00022603"/>
    </source>
</evidence>
<dbReference type="EC" id="2.1.1.63" evidence="8"/>
<dbReference type="InterPro" id="IPR014048">
    <property type="entry name" value="MethylDNA_cys_MeTrfase_DNA-bd"/>
</dbReference>
<accession>A0ABV6DS50</accession>
<reference evidence="11 12" key="1">
    <citation type="submission" date="2024-09" db="EMBL/GenBank/DDBJ databases">
        <authorList>
            <person name="Sun Q."/>
            <person name="Mori K."/>
        </authorList>
    </citation>
    <scope>NUCLEOTIDE SEQUENCE [LARGE SCALE GENOMIC DNA]</scope>
    <source>
        <strain evidence="11 12">CCM 7759</strain>
    </source>
</reference>
<evidence type="ECO:0000256" key="2">
    <source>
        <dbReference type="ARBA" id="ARBA00022490"/>
    </source>
</evidence>
<dbReference type="Pfam" id="PF01035">
    <property type="entry name" value="DNA_binding_1"/>
    <property type="match status" value="1"/>
</dbReference>
<proteinExistence type="inferred from homology"/>
<comment type="miscellaneous">
    <text evidence="8">This enzyme catalyzes only one turnover and therefore is not strictly catalytic. According to one definition, an enzyme is a biocatalyst that acts repeatedly and over many reaction cycles.</text>
</comment>
<evidence type="ECO:0000256" key="5">
    <source>
        <dbReference type="ARBA" id="ARBA00022763"/>
    </source>
</evidence>
<keyword evidence="5 8" id="KW-0227">DNA damage</keyword>
<feature type="domain" description="Methylguanine DNA methyltransferase ribonuclease-like" evidence="10">
    <location>
        <begin position="21"/>
        <end position="90"/>
    </location>
</feature>
<dbReference type="CDD" id="cd06445">
    <property type="entry name" value="ATase"/>
    <property type="match status" value="1"/>
</dbReference>
<comment type="function">
    <text evidence="8">Involved in the cellular defense against the biological effects of O6-methylguanine (O6-MeG) and O4-methylthymine (O4-MeT) in DNA. Repairs the methylated nucleobase in DNA by stoichiometrically transferring the methyl group to a cysteine residue in the enzyme. This is a suicide reaction: the enzyme is irreversibly inactivated.</text>
</comment>
<comment type="catalytic activity">
    <reaction evidence="1 8">
        <text>a 4-O-methyl-thymidine in DNA + L-cysteinyl-[protein] = a thymidine in DNA + S-methyl-L-cysteinyl-[protein]</text>
        <dbReference type="Rhea" id="RHEA:53428"/>
        <dbReference type="Rhea" id="RHEA-COMP:10131"/>
        <dbReference type="Rhea" id="RHEA-COMP:10132"/>
        <dbReference type="Rhea" id="RHEA-COMP:13555"/>
        <dbReference type="Rhea" id="RHEA-COMP:13556"/>
        <dbReference type="ChEBI" id="CHEBI:29950"/>
        <dbReference type="ChEBI" id="CHEBI:82612"/>
        <dbReference type="ChEBI" id="CHEBI:137386"/>
        <dbReference type="ChEBI" id="CHEBI:137387"/>
        <dbReference type="EC" id="2.1.1.63"/>
    </reaction>
</comment>
<comment type="catalytic activity">
    <reaction evidence="7 8">
        <text>a 6-O-methyl-2'-deoxyguanosine in DNA + L-cysteinyl-[protein] = S-methyl-L-cysteinyl-[protein] + a 2'-deoxyguanosine in DNA</text>
        <dbReference type="Rhea" id="RHEA:24000"/>
        <dbReference type="Rhea" id="RHEA-COMP:10131"/>
        <dbReference type="Rhea" id="RHEA-COMP:10132"/>
        <dbReference type="Rhea" id="RHEA-COMP:11367"/>
        <dbReference type="Rhea" id="RHEA-COMP:11368"/>
        <dbReference type="ChEBI" id="CHEBI:29950"/>
        <dbReference type="ChEBI" id="CHEBI:82612"/>
        <dbReference type="ChEBI" id="CHEBI:85445"/>
        <dbReference type="ChEBI" id="CHEBI:85448"/>
        <dbReference type="EC" id="2.1.1.63"/>
    </reaction>
</comment>
<dbReference type="PROSITE" id="PS00374">
    <property type="entry name" value="MGMT"/>
    <property type="match status" value="1"/>
</dbReference>
<comment type="similarity">
    <text evidence="8">Belongs to the MGMT family.</text>
</comment>
<evidence type="ECO:0000256" key="4">
    <source>
        <dbReference type="ARBA" id="ARBA00022679"/>
    </source>
</evidence>
<dbReference type="GO" id="GO:0003908">
    <property type="term" value="F:methylated-DNA-[protein]-cysteine S-methyltransferase activity"/>
    <property type="evidence" value="ECO:0007669"/>
    <property type="project" value="UniProtKB-EC"/>
</dbReference>
<keyword evidence="3 8" id="KW-0489">Methyltransferase</keyword>
<evidence type="ECO:0000256" key="7">
    <source>
        <dbReference type="ARBA" id="ARBA00049348"/>
    </source>
</evidence>
<feature type="domain" description="Methylated-DNA-[protein]-cysteine S-methyltransferase DNA binding" evidence="9">
    <location>
        <begin position="94"/>
        <end position="173"/>
    </location>
</feature>
<dbReference type="InterPro" id="IPR036631">
    <property type="entry name" value="MGMT_N_sf"/>
</dbReference>
<evidence type="ECO:0000313" key="11">
    <source>
        <dbReference type="EMBL" id="MFC0215481.1"/>
    </source>
</evidence>
<keyword evidence="12" id="KW-1185">Reference proteome</keyword>
<evidence type="ECO:0000256" key="6">
    <source>
        <dbReference type="ARBA" id="ARBA00023204"/>
    </source>
</evidence>
<keyword evidence="2 8" id="KW-0963">Cytoplasm</keyword>
<keyword evidence="6 8" id="KW-0234">DNA repair</keyword>
<dbReference type="PANTHER" id="PTHR10815:SF5">
    <property type="entry name" value="METHYLATED-DNA--PROTEIN-CYSTEINE METHYLTRANSFERASE"/>
    <property type="match status" value="1"/>
</dbReference>
<evidence type="ECO:0000259" key="10">
    <source>
        <dbReference type="Pfam" id="PF02870"/>
    </source>
</evidence>